<dbReference type="HOGENOM" id="CLU_061369_3_0_10"/>
<gene>
    <name evidence="1" type="ORF">HMPREF9151_00534</name>
</gene>
<dbReference type="Pfam" id="PF08713">
    <property type="entry name" value="DNA_alkylation"/>
    <property type="match status" value="1"/>
</dbReference>
<name>L1NI58_9BACT</name>
<keyword evidence="2" id="KW-1185">Reference proteome</keyword>
<organism evidence="1 2">
    <name type="scientific">Hoylesella saccharolytica F0055</name>
    <dbReference type="NCBI Taxonomy" id="1127699"/>
    <lineage>
        <taxon>Bacteria</taxon>
        <taxon>Pseudomonadati</taxon>
        <taxon>Bacteroidota</taxon>
        <taxon>Bacteroidia</taxon>
        <taxon>Bacteroidales</taxon>
        <taxon>Prevotellaceae</taxon>
        <taxon>Hoylesella</taxon>
    </lineage>
</organism>
<proteinExistence type="predicted"/>
<dbReference type="EMBL" id="AMEP01000043">
    <property type="protein sequence ID" value="EKY02945.1"/>
    <property type="molecule type" value="Genomic_DNA"/>
</dbReference>
<dbReference type="RefSeq" id="WP_009161703.1">
    <property type="nucleotide sequence ID" value="NZ_KB290974.1"/>
</dbReference>
<dbReference type="SUPFAM" id="SSF48371">
    <property type="entry name" value="ARM repeat"/>
    <property type="match status" value="1"/>
</dbReference>
<dbReference type="PANTHER" id="PTHR41291">
    <property type="entry name" value="DNA ALKYLATION REPAIR PROTEIN"/>
    <property type="match status" value="1"/>
</dbReference>
<dbReference type="AlphaFoldDB" id="L1NI58"/>
<accession>L1NI58</accession>
<dbReference type="InterPro" id="IPR014825">
    <property type="entry name" value="DNA_alkylation"/>
</dbReference>
<dbReference type="Proteomes" id="UP000010433">
    <property type="component" value="Unassembled WGS sequence"/>
</dbReference>
<reference evidence="1 2" key="1">
    <citation type="submission" date="2012-05" db="EMBL/GenBank/DDBJ databases">
        <authorList>
            <person name="Weinstock G."/>
            <person name="Sodergren E."/>
            <person name="Lobos E.A."/>
            <person name="Fulton L."/>
            <person name="Fulton R."/>
            <person name="Courtney L."/>
            <person name="Fronick C."/>
            <person name="O'Laughlin M."/>
            <person name="Godfrey J."/>
            <person name="Wilson R.M."/>
            <person name="Miner T."/>
            <person name="Farmer C."/>
            <person name="Delehaunty K."/>
            <person name="Cordes M."/>
            <person name="Minx P."/>
            <person name="Tomlinson C."/>
            <person name="Chen J."/>
            <person name="Wollam A."/>
            <person name="Pepin K.H."/>
            <person name="Bhonagiri V."/>
            <person name="Zhang X."/>
            <person name="Suruliraj S."/>
            <person name="Warren W."/>
            <person name="Mitreva M."/>
            <person name="Mardis E.R."/>
            <person name="Wilson R.K."/>
        </authorList>
    </citation>
    <scope>NUCLEOTIDE SEQUENCE [LARGE SCALE GENOMIC DNA]</scope>
    <source>
        <strain evidence="1 2">F0055</strain>
    </source>
</reference>
<dbReference type="STRING" id="1127699.HMPREF9151_00534"/>
<dbReference type="PANTHER" id="PTHR41291:SF1">
    <property type="entry name" value="DNA ALKYLATION REPAIR PROTEIN"/>
    <property type="match status" value="1"/>
</dbReference>
<dbReference type="Gene3D" id="1.25.10.90">
    <property type="match status" value="1"/>
</dbReference>
<evidence type="ECO:0008006" key="3">
    <source>
        <dbReference type="Google" id="ProtNLM"/>
    </source>
</evidence>
<dbReference type="OrthoDB" id="1122333at2"/>
<evidence type="ECO:0000313" key="1">
    <source>
        <dbReference type="EMBL" id="EKY02945.1"/>
    </source>
</evidence>
<protein>
    <recommendedName>
        <fullName evidence="3">DNA alkylation repair enzyme</fullName>
    </recommendedName>
</protein>
<evidence type="ECO:0000313" key="2">
    <source>
        <dbReference type="Proteomes" id="UP000010433"/>
    </source>
</evidence>
<sequence length="206" mass="23776">MAADTHEKLKAIKQSFRFVMDGNTSRSMTDKGMVYKLNWGVPFHELRKMAQPYGKDYDLAVELWKEDIRECKILATLIMPPEKMSAELIEVWMEQKMSQEVAEMLAFNLYQHLAEAPVWAYQWMASERPEWQICAYHILARLFMRGQEPNERGINEYLDQVGVALQSSHLGVKHAALSSLGKFISLGDEYEKLAQQYLQSIGLQAL</sequence>
<comment type="caution">
    <text evidence="1">The sequence shown here is derived from an EMBL/GenBank/DDBJ whole genome shotgun (WGS) entry which is preliminary data.</text>
</comment>
<dbReference type="PATRIC" id="fig|1127699.3.peg.490"/>
<dbReference type="InterPro" id="IPR016024">
    <property type="entry name" value="ARM-type_fold"/>
</dbReference>